<dbReference type="GO" id="GO:0031347">
    <property type="term" value="P:regulation of defense response"/>
    <property type="evidence" value="ECO:0007669"/>
    <property type="project" value="UniProtKB-UniRule"/>
</dbReference>
<dbReference type="InterPro" id="IPR018467">
    <property type="entry name" value="CCT_CS"/>
</dbReference>
<dbReference type="GO" id="GO:0005634">
    <property type="term" value="C:nucleus"/>
    <property type="evidence" value="ECO:0007669"/>
    <property type="project" value="UniProtKB-SubCell"/>
</dbReference>
<dbReference type="EMBL" id="KU744604">
    <property type="protein sequence ID" value="APR73269.1"/>
    <property type="molecule type" value="mRNA"/>
</dbReference>
<evidence type="ECO:0000313" key="4">
    <source>
        <dbReference type="EMBL" id="APR73269.1"/>
    </source>
</evidence>
<keyword evidence="2" id="KW-0539">Nucleus</keyword>
<dbReference type="Pfam" id="PF09425">
    <property type="entry name" value="Jas_motif"/>
    <property type="match status" value="1"/>
</dbReference>
<sequence>MERDFMGLISKDTVKEEAKEIDGFEAFKNHQEGGIQGAHWLQLHHDTKQAVPVMMNNPFFRPCFAGAPIKLSGFPVTSHSVLPSTGSFFAHPTEPWYKSSKVSSAPAQLTIFYGGMVNVYDDISPEKAQAIMFMAGNGPFMAAGNSPQPRTQAPVPTPMIPISTQPYSAISSPISVSSHPFGQPSRGPHNQNERVMSSLGQAMQSAIPQARKASLARFLEKRKERVMASFPYSLSKNNTDYASSSNSDAIAVASK</sequence>
<dbReference type="Pfam" id="PF06200">
    <property type="entry name" value="tify"/>
    <property type="match status" value="1"/>
</dbReference>
<evidence type="ECO:0000256" key="1">
    <source>
        <dbReference type="ARBA" id="ARBA00008614"/>
    </source>
</evidence>
<dbReference type="AlphaFoldDB" id="A0A1S5T3I8"/>
<accession>A0A1S5T3I8</accession>
<feature type="domain" description="Tify" evidence="3">
    <location>
        <begin position="102"/>
        <end position="137"/>
    </location>
</feature>
<comment type="similarity">
    <text evidence="1 2">Belongs to the TIFY/JAZ family.</text>
</comment>
<dbReference type="InterPro" id="IPR040390">
    <property type="entry name" value="TIFY/JAZ"/>
</dbReference>
<dbReference type="GO" id="GO:0009611">
    <property type="term" value="P:response to wounding"/>
    <property type="evidence" value="ECO:0007669"/>
    <property type="project" value="UniProtKB-UniRule"/>
</dbReference>
<comment type="subcellular location">
    <subcellularLocation>
        <location evidence="2">Nucleus</location>
    </subcellularLocation>
</comment>
<evidence type="ECO:0000259" key="3">
    <source>
        <dbReference type="PROSITE" id="PS51320"/>
    </source>
</evidence>
<keyword evidence="2" id="KW-1184">Jasmonic acid signaling pathway</keyword>
<gene>
    <name evidence="4" type="primary">JAZ8</name>
</gene>
<organism evidence="4">
    <name type="scientific">Artemisia annua</name>
    <name type="common">Sweet wormwood</name>
    <dbReference type="NCBI Taxonomy" id="35608"/>
    <lineage>
        <taxon>Eukaryota</taxon>
        <taxon>Viridiplantae</taxon>
        <taxon>Streptophyta</taxon>
        <taxon>Embryophyta</taxon>
        <taxon>Tracheophyta</taxon>
        <taxon>Spermatophyta</taxon>
        <taxon>Magnoliopsida</taxon>
        <taxon>eudicotyledons</taxon>
        <taxon>Gunneridae</taxon>
        <taxon>Pentapetalae</taxon>
        <taxon>asterids</taxon>
        <taxon>campanulids</taxon>
        <taxon>Asterales</taxon>
        <taxon>Asteraceae</taxon>
        <taxon>Asteroideae</taxon>
        <taxon>Anthemideae</taxon>
        <taxon>Artemisiinae</taxon>
        <taxon>Artemisia</taxon>
    </lineage>
</organism>
<name>A0A1S5T3I8_ARTAN</name>
<dbReference type="SMART" id="SM00979">
    <property type="entry name" value="TIFY"/>
    <property type="match status" value="1"/>
</dbReference>
<dbReference type="PROSITE" id="PS51320">
    <property type="entry name" value="TIFY"/>
    <property type="match status" value="1"/>
</dbReference>
<dbReference type="GO" id="GO:2000022">
    <property type="term" value="P:regulation of jasmonic acid mediated signaling pathway"/>
    <property type="evidence" value="ECO:0007669"/>
    <property type="project" value="UniProtKB-UniRule"/>
</dbReference>
<proteinExistence type="evidence at transcript level"/>
<reference evidence="4" key="1">
    <citation type="journal article" date="2017" name="New Phytol.">
        <title>HOMEODOMAIN PROTEIN 1 is required for jasmonate-mediated glandular trichome initiation in Artemisia annua.</title>
        <authorList>
            <person name="Yan T."/>
            <person name="Chen M."/>
            <person name="Shen Q."/>
            <person name="Li L."/>
            <person name="Fu X."/>
            <person name="Pan Q."/>
            <person name="Tang Y."/>
            <person name="Shi P."/>
            <person name="Lv Z."/>
            <person name="Jiang W."/>
            <person name="Ma Y.N."/>
            <person name="Hao X."/>
            <person name="Sun X."/>
            <person name="Tang K."/>
        </authorList>
    </citation>
    <scope>NUCLEOTIDE SEQUENCE</scope>
</reference>
<comment type="domain">
    <text evidence="2">The jas domain is required for interaction with COI1.</text>
</comment>
<dbReference type="PANTHER" id="PTHR33077">
    <property type="entry name" value="PROTEIN TIFY 4A-RELATED-RELATED"/>
    <property type="match status" value="1"/>
</dbReference>
<evidence type="ECO:0000256" key="2">
    <source>
        <dbReference type="RuleBase" id="RU369065"/>
    </source>
</evidence>
<dbReference type="PANTHER" id="PTHR33077:SF149">
    <property type="entry name" value="PROTEIN TIFY"/>
    <property type="match status" value="1"/>
</dbReference>
<comment type="function">
    <text evidence="2">Repressor of jasmonate responses.</text>
</comment>
<protein>
    <recommendedName>
        <fullName evidence="2">Protein TIFY</fullName>
    </recommendedName>
    <alternativeName>
        <fullName evidence="2">Jasmonate ZIM domain-containing protein</fullName>
    </alternativeName>
</protein>
<dbReference type="InterPro" id="IPR010399">
    <property type="entry name" value="Tify_dom"/>
</dbReference>